<feature type="region of interest" description="Disordered" evidence="1">
    <location>
        <begin position="553"/>
        <end position="636"/>
    </location>
</feature>
<organism evidence="3 4">
    <name type="scientific">Pseudogymnoascus verrucosus</name>
    <dbReference type="NCBI Taxonomy" id="342668"/>
    <lineage>
        <taxon>Eukaryota</taxon>
        <taxon>Fungi</taxon>
        <taxon>Dikarya</taxon>
        <taxon>Ascomycota</taxon>
        <taxon>Pezizomycotina</taxon>
        <taxon>Leotiomycetes</taxon>
        <taxon>Thelebolales</taxon>
        <taxon>Thelebolaceae</taxon>
        <taxon>Pseudogymnoascus</taxon>
    </lineage>
</organism>
<feature type="compositionally biased region" description="Basic and acidic residues" evidence="1">
    <location>
        <begin position="591"/>
        <end position="619"/>
    </location>
</feature>
<feature type="compositionally biased region" description="Low complexity" evidence="1">
    <location>
        <begin position="553"/>
        <end position="569"/>
    </location>
</feature>
<dbReference type="RefSeq" id="XP_018133646.1">
    <property type="nucleotide sequence ID" value="XM_018271494.1"/>
</dbReference>
<keyword evidence="2" id="KW-0472">Membrane</keyword>
<feature type="compositionally biased region" description="Polar residues" evidence="1">
    <location>
        <begin position="576"/>
        <end position="586"/>
    </location>
</feature>
<protein>
    <recommendedName>
        <fullName evidence="5">Ubiquitination network signaling protein acrB</fullName>
    </recommendedName>
</protein>
<evidence type="ECO:0000256" key="2">
    <source>
        <dbReference type="SAM" id="Phobius"/>
    </source>
</evidence>
<evidence type="ECO:0000313" key="3">
    <source>
        <dbReference type="EMBL" id="OBT99913.1"/>
    </source>
</evidence>
<feature type="compositionally biased region" description="Polar residues" evidence="1">
    <location>
        <begin position="36"/>
        <end position="45"/>
    </location>
</feature>
<feature type="region of interest" description="Disordered" evidence="1">
    <location>
        <begin position="853"/>
        <end position="931"/>
    </location>
</feature>
<evidence type="ECO:0000256" key="1">
    <source>
        <dbReference type="SAM" id="MobiDB-lite"/>
    </source>
</evidence>
<feature type="transmembrane region" description="Helical" evidence="2">
    <location>
        <begin position="202"/>
        <end position="224"/>
    </location>
</feature>
<feature type="transmembrane region" description="Helical" evidence="2">
    <location>
        <begin position="155"/>
        <end position="182"/>
    </location>
</feature>
<dbReference type="AlphaFoldDB" id="A0A1B8GVQ8"/>
<dbReference type="GeneID" id="28835365"/>
<dbReference type="Proteomes" id="UP000091956">
    <property type="component" value="Unassembled WGS sequence"/>
</dbReference>
<feature type="compositionally biased region" description="Polar residues" evidence="1">
    <location>
        <begin position="862"/>
        <end position="878"/>
    </location>
</feature>
<feature type="region of interest" description="Disordered" evidence="1">
    <location>
        <begin position="348"/>
        <end position="394"/>
    </location>
</feature>
<gene>
    <name evidence="3" type="ORF">VE01_01979</name>
</gene>
<reference evidence="4" key="2">
    <citation type="journal article" date="2018" name="Nat. Commun.">
        <title>Extreme sensitivity to ultraviolet light in the fungal pathogen causing white-nose syndrome of bats.</title>
        <authorList>
            <person name="Palmer J.M."/>
            <person name="Drees K.P."/>
            <person name="Foster J.T."/>
            <person name="Lindner D.L."/>
        </authorList>
    </citation>
    <scope>NUCLEOTIDE SEQUENCE [LARGE SCALE GENOMIC DNA]</scope>
    <source>
        <strain evidence="4">UAMH 10579</strain>
    </source>
</reference>
<accession>A0A1B8GVQ8</accession>
<proteinExistence type="predicted"/>
<dbReference type="OrthoDB" id="4158994at2759"/>
<keyword evidence="2" id="KW-0812">Transmembrane</keyword>
<keyword evidence="4" id="KW-1185">Reference proteome</keyword>
<feature type="transmembrane region" description="Helical" evidence="2">
    <location>
        <begin position="305"/>
        <end position="326"/>
    </location>
</feature>
<keyword evidence="2" id="KW-1133">Transmembrane helix</keyword>
<feature type="compositionally biased region" description="Low complexity" evidence="1">
    <location>
        <begin position="896"/>
        <end position="909"/>
    </location>
</feature>
<reference evidence="3 4" key="1">
    <citation type="submission" date="2016-03" db="EMBL/GenBank/DDBJ databases">
        <title>Comparative genomics of Pseudogymnoascus destructans, the fungus causing white-nose syndrome of bats.</title>
        <authorList>
            <person name="Palmer J.M."/>
            <person name="Drees K.P."/>
            <person name="Foster J.T."/>
            <person name="Lindner D.L."/>
        </authorList>
    </citation>
    <scope>NUCLEOTIDE SEQUENCE [LARGE SCALE GENOMIC DNA]</scope>
    <source>
        <strain evidence="3 4">UAMH 10579</strain>
    </source>
</reference>
<name>A0A1B8GVQ8_9PEZI</name>
<dbReference type="STRING" id="342668.A0A1B8GVQ8"/>
<evidence type="ECO:0008006" key="5">
    <source>
        <dbReference type="Google" id="ProtNLM"/>
    </source>
</evidence>
<feature type="compositionally biased region" description="Polar residues" evidence="1">
    <location>
        <begin position="914"/>
        <end position="931"/>
    </location>
</feature>
<feature type="region of interest" description="Disordered" evidence="1">
    <location>
        <begin position="1"/>
        <end position="85"/>
    </location>
</feature>
<sequence length="931" mass="101423">MGRSAANKRPQGPATNQHNSRHENGLVGPGKRIQKQRSNGHINGATQPTSQPPPVSSLPGTPPLHEQTRPGHTRPPNGASDSKLAASVVRRASLSGYSESSSSESYQNAATMSIPQETHRRIDVNAAKNPAVHRDAGPVTFLFTVLRSCPLYDTIAILIVLLQVPPAFLTLIHLLFATLTFVPPSTGAHSSFTFTDIFEGSLGTPSVATLVAVDLLVLLVWLFLWSPLQDLSLDVAQTVIALTLGGGTTSKDAGFNNVLVCLGIIGASHFARNGSLKQSRLSFLFNYSPDVDDPLENSSANNKGAFIWVRTILAVHILTQGIVRYIRDWYMRRERRDLIASAAGDPEAANGAISQGEPTNQVSTASTATTSAETNGSANTADKSLNPKKKRKVGAQVRIQQPLWAALASTKVVMAKEYETSRTAAESAGANATDINNLGNAPFDSEADRIWITHIGSDEVCFNTSYFPSRAETDPSSPEDTIDSFGVDRSKPFFVRVNKTVWQPTRINPLDTNSDQWSGEIFGLAPNSNYECEFVGTLDDAIIFSTNVRTMPAPATDATPLPALSTTAPRSARPDSPTTTLKTSILSAEAKLNEERLRQKRERKEQKSKMHSTRKEIDKLGSNIASSGGNDDRLRQKVQQSHLHARQAEDAVASLTDQLRSLEDVPDDDFRGWKCSKVSWQSEKDIHKASRSKFHEAKVSSEHELHALTAEVTAFLQKRERMQSRISKLNGEFERITDANARGLDEAQRKATERGAKEAERARTEMMYLERLDQLEPQIFDMQQSLATLWASIHALQNAEIQQAAYLASQVQQPSPTTMNPFEFPDNVAASNYPWNAPNVNVADYSVPSMAYTPPRPHRGRSSSMLSGVSGFTQSSNEDPGPVLPMPRRGRKISDDGSSASGTSGSVSGPRSPVETSLTIPSNWSNPRDGS</sequence>
<dbReference type="EMBL" id="KV460211">
    <property type="protein sequence ID" value="OBT99913.1"/>
    <property type="molecule type" value="Genomic_DNA"/>
</dbReference>
<feature type="compositionally biased region" description="Pro residues" evidence="1">
    <location>
        <begin position="50"/>
        <end position="62"/>
    </location>
</feature>
<feature type="compositionally biased region" description="Low complexity" evidence="1">
    <location>
        <begin position="359"/>
        <end position="381"/>
    </location>
</feature>
<evidence type="ECO:0000313" key="4">
    <source>
        <dbReference type="Proteomes" id="UP000091956"/>
    </source>
</evidence>